<proteinExistence type="predicted"/>
<evidence type="ECO:0000313" key="3">
    <source>
        <dbReference type="Proteomes" id="UP000318538"/>
    </source>
</evidence>
<dbReference type="Proteomes" id="UP000318538">
    <property type="component" value="Chromosome"/>
</dbReference>
<gene>
    <name evidence="2" type="ORF">K227x_27660</name>
</gene>
<evidence type="ECO:0000256" key="1">
    <source>
        <dbReference type="SAM" id="SignalP"/>
    </source>
</evidence>
<dbReference type="KEGG" id="rlc:K227x_27660"/>
<dbReference type="RefSeq" id="WP_145169967.1">
    <property type="nucleotide sequence ID" value="NZ_CP036525.1"/>
</dbReference>
<reference evidence="2 3" key="1">
    <citation type="submission" date="2019-02" db="EMBL/GenBank/DDBJ databases">
        <title>Deep-cultivation of Planctomycetes and their phenomic and genomic characterization uncovers novel biology.</title>
        <authorList>
            <person name="Wiegand S."/>
            <person name="Jogler M."/>
            <person name="Boedeker C."/>
            <person name="Pinto D."/>
            <person name="Vollmers J."/>
            <person name="Rivas-Marin E."/>
            <person name="Kohn T."/>
            <person name="Peeters S.H."/>
            <person name="Heuer A."/>
            <person name="Rast P."/>
            <person name="Oberbeckmann S."/>
            <person name="Bunk B."/>
            <person name="Jeske O."/>
            <person name="Meyerdierks A."/>
            <person name="Storesund J.E."/>
            <person name="Kallscheuer N."/>
            <person name="Luecker S."/>
            <person name="Lage O.M."/>
            <person name="Pohl T."/>
            <person name="Merkel B.J."/>
            <person name="Hornburger P."/>
            <person name="Mueller R.-W."/>
            <person name="Bruemmer F."/>
            <person name="Labrenz M."/>
            <person name="Spormann A.M."/>
            <person name="Op den Camp H."/>
            <person name="Overmann J."/>
            <person name="Amann R."/>
            <person name="Jetten M.S.M."/>
            <person name="Mascher T."/>
            <person name="Medema M.H."/>
            <person name="Devos D.P."/>
            <person name="Kaster A.-K."/>
            <person name="Ovreas L."/>
            <person name="Rohde M."/>
            <person name="Galperin M.Y."/>
            <person name="Jogler C."/>
        </authorList>
    </citation>
    <scope>NUCLEOTIDE SEQUENCE [LARGE SCALE GENOMIC DNA]</scope>
    <source>
        <strain evidence="2 3">K22_7</strain>
    </source>
</reference>
<keyword evidence="1" id="KW-0732">Signal</keyword>
<name>A0A517NB68_9BACT</name>
<accession>A0A517NB68</accession>
<dbReference type="AlphaFoldDB" id="A0A517NB68"/>
<organism evidence="2 3">
    <name type="scientific">Rubripirellula lacrimiformis</name>
    <dbReference type="NCBI Taxonomy" id="1930273"/>
    <lineage>
        <taxon>Bacteria</taxon>
        <taxon>Pseudomonadati</taxon>
        <taxon>Planctomycetota</taxon>
        <taxon>Planctomycetia</taxon>
        <taxon>Pirellulales</taxon>
        <taxon>Pirellulaceae</taxon>
        <taxon>Rubripirellula</taxon>
    </lineage>
</organism>
<evidence type="ECO:0000313" key="2">
    <source>
        <dbReference type="EMBL" id="QDT04375.1"/>
    </source>
</evidence>
<sequence length="121" mass="13614" precursor="true">MRIAAVTLCLFVSSSLAYVAIGSKKGDWRASQNPLFTDVLETRDSSLFDQFISTLDPVVIKACVAEHETSGKTDLDQLAKCGDFDLYARYMRISKFDAVKKFNYVLLNSSSKLEFEDRLAR</sequence>
<keyword evidence="3" id="KW-1185">Reference proteome</keyword>
<evidence type="ECO:0008006" key="4">
    <source>
        <dbReference type="Google" id="ProtNLM"/>
    </source>
</evidence>
<protein>
    <recommendedName>
        <fullName evidence="4">DUF4476 domain-containing protein</fullName>
    </recommendedName>
</protein>
<dbReference type="EMBL" id="CP036525">
    <property type="protein sequence ID" value="QDT04375.1"/>
    <property type="molecule type" value="Genomic_DNA"/>
</dbReference>
<feature type="chain" id="PRO_5021748066" description="DUF4476 domain-containing protein" evidence="1">
    <location>
        <begin position="20"/>
        <end position="121"/>
    </location>
</feature>
<feature type="signal peptide" evidence="1">
    <location>
        <begin position="1"/>
        <end position="19"/>
    </location>
</feature>
<dbReference type="OrthoDB" id="271524at2"/>